<feature type="domain" description="UvrD-like helicase ATP-binding" evidence="5">
    <location>
        <begin position="79"/>
        <end position="189"/>
    </location>
</feature>
<proteinExistence type="predicted"/>
<dbReference type="Pfam" id="PF00580">
    <property type="entry name" value="UvrD-helicase"/>
    <property type="match status" value="1"/>
</dbReference>
<accession>A0ABR9F5Z9</accession>
<protein>
    <submittedName>
        <fullName evidence="6">UvrD-helicase domain-containing protein</fullName>
    </submittedName>
</protein>
<organism evidence="6 7">
    <name type="scientific">Halomonas casei</name>
    <dbReference type="NCBI Taxonomy" id="2742613"/>
    <lineage>
        <taxon>Bacteria</taxon>
        <taxon>Pseudomonadati</taxon>
        <taxon>Pseudomonadota</taxon>
        <taxon>Gammaproteobacteria</taxon>
        <taxon>Oceanospirillales</taxon>
        <taxon>Halomonadaceae</taxon>
        <taxon>Halomonas</taxon>
    </lineage>
</organism>
<comment type="caution">
    <text evidence="6">The sequence shown here is derived from an EMBL/GenBank/DDBJ whole genome shotgun (WGS) entry which is preliminary data.</text>
</comment>
<dbReference type="Gene3D" id="3.40.50.300">
    <property type="entry name" value="P-loop containing nucleotide triphosphate hydrolases"/>
    <property type="match status" value="1"/>
</dbReference>
<keyword evidence="3" id="KW-0347">Helicase</keyword>
<keyword evidence="2" id="KW-0378">Hydrolase</keyword>
<dbReference type="RefSeq" id="WP_225734541.1">
    <property type="nucleotide sequence ID" value="NZ_RRZD01000031.1"/>
</dbReference>
<evidence type="ECO:0000259" key="5">
    <source>
        <dbReference type="Pfam" id="PF00580"/>
    </source>
</evidence>
<evidence type="ECO:0000256" key="2">
    <source>
        <dbReference type="ARBA" id="ARBA00022801"/>
    </source>
</evidence>
<name>A0ABR9F5Z9_9GAMM</name>
<dbReference type="InterPro" id="IPR027417">
    <property type="entry name" value="P-loop_NTPase"/>
</dbReference>
<keyword evidence="7" id="KW-1185">Reference proteome</keyword>
<gene>
    <name evidence="6" type="ORF">EI168_17450</name>
</gene>
<reference evidence="6 7" key="1">
    <citation type="submission" date="2020-07" db="EMBL/GenBank/DDBJ databases">
        <title>Halophilic bacteria isolated from french cheeses.</title>
        <authorList>
            <person name="Kothe C.I."/>
            <person name="Farah-Kraiem B."/>
            <person name="Renault P."/>
            <person name="Dridi B."/>
        </authorList>
    </citation>
    <scope>NUCLEOTIDE SEQUENCE [LARGE SCALE GENOMIC DNA]</scope>
    <source>
        <strain evidence="6 7">FME1</strain>
    </source>
</reference>
<evidence type="ECO:0000256" key="4">
    <source>
        <dbReference type="ARBA" id="ARBA00022840"/>
    </source>
</evidence>
<evidence type="ECO:0000313" key="6">
    <source>
        <dbReference type="EMBL" id="MBE0401868.1"/>
    </source>
</evidence>
<dbReference type="SUPFAM" id="SSF52540">
    <property type="entry name" value="P-loop containing nucleoside triphosphate hydrolases"/>
    <property type="match status" value="1"/>
</dbReference>
<dbReference type="Proteomes" id="UP001645039">
    <property type="component" value="Unassembled WGS sequence"/>
</dbReference>
<keyword evidence="4" id="KW-0067">ATP-binding</keyword>
<dbReference type="InterPro" id="IPR014016">
    <property type="entry name" value="UvrD-like_ATP-bd"/>
</dbReference>
<keyword evidence="1" id="KW-0547">Nucleotide-binding</keyword>
<evidence type="ECO:0000313" key="7">
    <source>
        <dbReference type="Proteomes" id="UP001645039"/>
    </source>
</evidence>
<evidence type="ECO:0000256" key="3">
    <source>
        <dbReference type="ARBA" id="ARBA00022806"/>
    </source>
</evidence>
<sequence length="189" mass="21667">MVYIEDKEPELPVPAGFEVYIDWIRQQDFTSANAAIGKDYRHKLAPNLCLEDILEVVRTSDWSLAQDIRIALHAYVISADKEISYRHWPLPKGAASKDKDRQAIVTHHAKQLWLQMSDLNNRNVSITHDGYFKLFQLSQPDLSSRYDIVLLDEAQDSNPCAEAIVIDQPRCRVLLAGDPYQAIYQWRGA</sequence>
<dbReference type="EMBL" id="RRZD01000031">
    <property type="protein sequence ID" value="MBE0401868.1"/>
    <property type="molecule type" value="Genomic_DNA"/>
</dbReference>
<evidence type="ECO:0000256" key="1">
    <source>
        <dbReference type="ARBA" id="ARBA00022741"/>
    </source>
</evidence>